<sequence length="81" mass="9192">MARADVQKRSVSVWRCQEKAGEEEVENSTLPPRLRGIGKQAMRYPVKNGIAFQKRQHRELRPLSPSFSGSQPSCFRDMAAC</sequence>
<dbReference type="HOGENOM" id="CLU_2568299_0_0_7"/>
<comment type="caution">
    <text evidence="1">The sequence shown here is derived from an EMBL/GenBank/DDBJ whole genome shotgun (WGS) entry which is preliminary data.</text>
</comment>
<evidence type="ECO:0000313" key="1">
    <source>
        <dbReference type="EMBL" id="EEB32725.1"/>
    </source>
</evidence>
<reference evidence="1 2" key="1">
    <citation type="submission" date="2008-10" db="EMBL/GenBank/DDBJ databases">
        <title>Draft genome sequence of Desulvovibrio piger (ATCC 29098).</title>
        <authorList>
            <person name="Sudarsanam P."/>
            <person name="Ley R."/>
            <person name="Guruge J."/>
            <person name="Turnbaugh P.J."/>
            <person name="Mahowald M."/>
            <person name="Liep D."/>
            <person name="Gordon J."/>
        </authorList>
    </citation>
    <scope>NUCLEOTIDE SEQUENCE [LARGE SCALE GENOMIC DNA]</scope>
    <source>
        <strain evidence="1 2">ATCC 29098</strain>
    </source>
</reference>
<protein>
    <submittedName>
        <fullName evidence="1">Uncharacterized protein</fullName>
    </submittedName>
</protein>
<accession>B6WW66</accession>
<evidence type="ECO:0000313" key="2">
    <source>
        <dbReference type="Proteomes" id="UP000003676"/>
    </source>
</evidence>
<name>B6WW66_9BACT</name>
<dbReference type="EMBL" id="ABXU01000069">
    <property type="protein sequence ID" value="EEB32725.1"/>
    <property type="molecule type" value="Genomic_DNA"/>
</dbReference>
<reference evidence="1 2" key="2">
    <citation type="submission" date="2008-10" db="EMBL/GenBank/DDBJ databases">
        <authorList>
            <person name="Fulton L."/>
            <person name="Clifton S."/>
            <person name="Fulton B."/>
            <person name="Xu J."/>
            <person name="Minx P."/>
            <person name="Pepin K.H."/>
            <person name="Johnson M."/>
            <person name="Bhonagiri V."/>
            <person name="Nash W.E."/>
            <person name="Mardis E.R."/>
            <person name="Wilson R.K."/>
        </authorList>
    </citation>
    <scope>NUCLEOTIDE SEQUENCE [LARGE SCALE GENOMIC DNA]</scope>
    <source>
        <strain evidence="1 2">ATCC 29098</strain>
    </source>
</reference>
<proteinExistence type="predicted"/>
<dbReference type="Proteomes" id="UP000003676">
    <property type="component" value="Unassembled WGS sequence"/>
</dbReference>
<organism evidence="1 2">
    <name type="scientific">Desulfovibrio piger ATCC 29098</name>
    <dbReference type="NCBI Taxonomy" id="411464"/>
    <lineage>
        <taxon>Bacteria</taxon>
        <taxon>Pseudomonadati</taxon>
        <taxon>Thermodesulfobacteriota</taxon>
        <taxon>Desulfovibrionia</taxon>
        <taxon>Desulfovibrionales</taxon>
        <taxon>Desulfovibrionaceae</taxon>
        <taxon>Desulfovibrio</taxon>
    </lineage>
</organism>
<dbReference type="AlphaFoldDB" id="B6WW66"/>
<gene>
    <name evidence="1" type="ORF">DESPIG_02335</name>
</gene>